<dbReference type="PANTHER" id="PTHR42791:SF1">
    <property type="entry name" value="N-ACETYLTRANSFERASE DOMAIN-CONTAINING PROTEIN"/>
    <property type="match status" value="1"/>
</dbReference>
<dbReference type="PANTHER" id="PTHR42791">
    <property type="entry name" value="GNAT FAMILY ACETYLTRANSFERASE"/>
    <property type="match status" value="1"/>
</dbReference>
<protein>
    <recommendedName>
        <fullName evidence="3">N-acetyltransferase domain-containing protein</fullName>
    </recommendedName>
</protein>
<reference evidence="1 2" key="1">
    <citation type="journal article" date="2012" name="Science">
        <title>The Paleozoic origin of enzymatic lignin decomposition reconstructed from 31 fungal genomes.</title>
        <authorList>
            <person name="Floudas D."/>
            <person name="Binder M."/>
            <person name="Riley R."/>
            <person name="Barry K."/>
            <person name="Blanchette R.A."/>
            <person name="Henrissat B."/>
            <person name="Martinez A.T."/>
            <person name="Otillar R."/>
            <person name="Spatafora J.W."/>
            <person name="Yadav J.S."/>
            <person name="Aerts A."/>
            <person name="Benoit I."/>
            <person name="Boyd A."/>
            <person name="Carlson A."/>
            <person name="Copeland A."/>
            <person name="Coutinho P.M."/>
            <person name="de Vries R.P."/>
            <person name="Ferreira P."/>
            <person name="Findley K."/>
            <person name="Foster B."/>
            <person name="Gaskell J."/>
            <person name="Glotzer D."/>
            <person name="Gorecki P."/>
            <person name="Heitman J."/>
            <person name="Hesse C."/>
            <person name="Hori C."/>
            <person name="Igarashi K."/>
            <person name="Jurgens J.A."/>
            <person name="Kallen N."/>
            <person name="Kersten P."/>
            <person name="Kohler A."/>
            <person name="Kuees U."/>
            <person name="Kumar T.K.A."/>
            <person name="Kuo A."/>
            <person name="LaButti K."/>
            <person name="Larrondo L.F."/>
            <person name="Lindquist E."/>
            <person name="Ling A."/>
            <person name="Lombard V."/>
            <person name="Lucas S."/>
            <person name="Lundell T."/>
            <person name="Martin R."/>
            <person name="McLaughlin D.J."/>
            <person name="Morgenstern I."/>
            <person name="Morin E."/>
            <person name="Murat C."/>
            <person name="Nagy L.G."/>
            <person name="Nolan M."/>
            <person name="Ohm R.A."/>
            <person name="Patyshakuliyeva A."/>
            <person name="Rokas A."/>
            <person name="Ruiz-Duenas F.J."/>
            <person name="Sabat G."/>
            <person name="Salamov A."/>
            <person name="Samejima M."/>
            <person name="Schmutz J."/>
            <person name="Slot J.C."/>
            <person name="St John F."/>
            <person name="Stenlid J."/>
            <person name="Sun H."/>
            <person name="Sun S."/>
            <person name="Syed K."/>
            <person name="Tsang A."/>
            <person name="Wiebenga A."/>
            <person name="Young D."/>
            <person name="Pisabarro A."/>
            <person name="Eastwood D.C."/>
            <person name="Martin F."/>
            <person name="Cullen D."/>
            <person name="Grigoriev I.V."/>
            <person name="Hibbett D.S."/>
        </authorList>
    </citation>
    <scope>NUCLEOTIDE SEQUENCE</scope>
    <source>
        <strain evidence="2">FP-58527</strain>
    </source>
</reference>
<dbReference type="InParanoid" id="S8E3R9"/>
<dbReference type="CDD" id="cd04301">
    <property type="entry name" value="NAT_SF"/>
    <property type="match status" value="1"/>
</dbReference>
<dbReference type="Gene3D" id="3.40.630.30">
    <property type="match status" value="1"/>
</dbReference>
<name>S8E3R9_FOMSC</name>
<dbReference type="OrthoDB" id="61113at2759"/>
<accession>S8E3R9</accession>
<dbReference type="InterPro" id="IPR052523">
    <property type="entry name" value="Trichothecene_AcTrans"/>
</dbReference>
<evidence type="ECO:0000313" key="2">
    <source>
        <dbReference type="Proteomes" id="UP000015241"/>
    </source>
</evidence>
<proteinExistence type="predicted"/>
<dbReference type="Pfam" id="PF13527">
    <property type="entry name" value="Acetyltransf_9"/>
    <property type="match status" value="1"/>
</dbReference>
<gene>
    <name evidence="1" type="ORF">FOMPIDRAFT_1123909</name>
</gene>
<dbReference type="EMBL" id="KE504154">
    <property type="protein sequence ID" value="EPS99776.1"/>
    <property type="molecule type" value="Genomic_DNA"/>
</dbReference>
<dbReference type="InterPro" id="IPR016181">
    <property type="entry name" value="Acyl_CoA_acyltransferase"/>
</dbReference>
<sequence>MEAVKIAEVRNPSGQSATPLWYVALLTDISEEQLDAFEALFVLNMSNDLSAISICGGDQSLIGPMARAMIAAATLGGAIYAATVDNGDVVGYAVWMPPGQELLTTPEQRKLGWDEFIAKLSPQGKDWLFKIYPKEVTVFMDGIFGAKGKLNSWYLNIIMVHPQHQRRGIATRFMDIVRQKASADGTMMALSTSHPRNVPIYRALRYELRGDKEVPSPWGNWLLFVFTQR</sequence>
<dbReference type="Proteomes" id="UP000015241">
    <property type="component" value="Unassembled WGS sequence"/>
</dbReference>
<keyword evidence="2" id="KW-1185">Reference proteome</keyword>
<evidence type="ECO:0008006" key="3">
    <source>
        <dbReference type="Google" id="ProtNLM"/>
    </source>
</evidence>
<dbReference type="SUPFAM" id="SSF55729">
    <property type="entry name" value="Acyl-CoA N-acyltransferases (Nat)"/>
    <property type="match status" value="1"/>
</dbReference>
<dbReference type="eggNOG" id="ENOG502SS1D">
    <property type="taxonomic scope" value="Eukaryota"/>
</dbReference>
<dbReference type="STRING" id="743788.S8E3R9"/>
<evidence type="ECO:0000313" key="1">
    <source>
        <dbReference type="EMBL" id="EPS99776.1"/>
    </source>
</evidence>
<dbReference type="HOGENOM" id="CLU_086106_1_1_1"/>
<dbReference type="AlphaFoldDB" id="S8E3R9"/>
<organism evidence="1 2">
    <name type="scientific">Fomitopsis schrenkii</name>
    <name type="common">Brown rot fungus</name>
    <dbReference type="NCBI Taxonomy" id="2126942"/>
    <lineage>
        <taxon>Eukaryota</taxon>
        <taxon>Fungi</taxon>
        <taxon>Dikarya</taxon>
        <taxon>Basidiomycota</taxon>
        <taxon>Agaricomycotina</taxon>
        <taxon>Agaricomycetes</taxon>
        <taxon>Polyporales</taxon>
        <taxon>Fomitopsis</taxon>
    </lineage>
</organism>